<name>A0A6M0RUI2_9CYAN</name>
<reference evidence="1 2" key="1">
    <citation type="journal article" date="2020" name="Microb. Ecol.">
        <title>Ecogenomics of the Marine Benthic Filamentous Cyanobacterium Adonisia.</title>
        <authorList>
            <person name="Walter J.M."/>
            <person name="Coutinho F.H."/>
            <person name="Leomil L."/>
            <person name="Hargreaves P.I."/>
            <person name="Campeao M.E."/>
            <person name="Vieira V.V."/>
            <person name="Silva B.S."/>
            <person name="Fistarol G.O."/>
            <person name="Salomon P.S."/>
            <person name="Sawabe T."/>
            <person name="Mino S."/>
            <person name="Hosokawa M."/>
            <person name="Miyashita H."/>
            <person name="Maruyama F."/>
            <person name="van Verk M.C."/>
            <person name="Dutilh B.E."/>
            <person name="Thompson C.C."/>
            <person name="Thompson F.L."/>
        </authorList>
    </citation>
    <scope>NUCLEOTIDE SEQUENCE [LARGE SCALE GENOMIC DNA]</scope>
    <source>
        <strain evidence="1 2">CCMR0081</strain>
    </source>
</reference>
<dbReference type="Proteomes" id="UP000481033">
    <property type="component" value="Unassembled WGS sequence"/>
</dbReference>
<comment type="caution">
    <text evidence="1">The sequence shown here is derived from an EMBL/GenBank/DDBJ whole genome shotgun (WGS) entry which is preliminary data.</text>
</comment>
<accession>A0A6M0RUI2</accession>
<dbReference type="EMBL" id="QXHD01000004">
    <property type="protein sequence ID" value="NEZ59874.1"/>
    <property type="molecule type" value="Genomic_DNA"/>
</dbReference>
<keyword evidence="2" id="KW-1185">Reference proteome</keyword>
<dbReference type="AlphaFoldDB" id="A0A6M0RUI2"/>
<organism evidence="1 2">
    <name type="scientific">Adonisia turfae CCMR0081</name>
    <dbReference type="NCBI Taxonomy" id="2292702"/>
    <lineage>
        <taxon>Bacteria</taxon>
        <taxon>Bacillati</taxon>
        <taxon>Cyanobacteriota</taxon>
        <taxon>Adonisia</taxon>
        <taxon>Adonisia turfae</taxon>
    </lineage>
</organism>
<protein>
    <submittedName>
        <fullName evidence="1">Uncharacterized protein</fullName>
    </submittedName>
</protein>
<evidence type="ECO:0000313" key="2">
    <source>
        <dbReference type="Proteomes" id="UP000481033"/>
    </source>
</evidence>
<evidence type="ECO:0000313" key="1">
    <source>
        <dbReference type="EMBL" id="NEZ59874.1"/>
    </source>
</evidence>
<sequence>MLLLMVGRNGQPLCSFLQYYSSKNGNKVQSQLSRNSNDIQGLIPHNSHKDKLVSKIILTLFENLLLGLN</sequence>
<proteinExistence type="predicted"/>
<gene>
    <name evidence="1" type="ORF">DXZ20_30380</name>
</gene>